<evidence type="ECO:0000313" key="2">
    <source>
        <dbReference type="Proteomes" id="UP000770717"/>
    </source>
</evidence>
<organism evidence="1 2">
    <name type="scientific">Eleutherodactylus coqui</name>
    <name type="common">Puerto Rican coqui</name>
    <dbReference type="NCBI Taxonomy" id="57060"/>
    <lineage>
        <taxon>Eukaryota</taxon>
        <taxon>Metazoa</taxon>
        <taxon>Chordata</taxon>
        <taxon>Craniata</taxon>
        <taxon>Vertebrata</taxon>
        <taxon>Euteleostomi</taxon>
        <taxon>Amphibia</taxon>
        <taxon>Batrachia</taxon>
        <taxon>Anura</taxon>
        <taxon>Neobatrachia</taxon>
        <taxon>Hyloidea</taxon>
        <taxon>Eleutherodactylidae</taxon>
        <taxon>Eleutherodactylinae</taxon>
        <taxon>Eleutherodactylus</taxon>
        <taxon>Eleutherodactylus</taxon>
    </lineage>
</organism>
<accession>A0A8J6FBH7</accession>
<dbReference type="AlphaFoldDB" id="A0A8J6FBH7"/>
<gene>
    <name evidence="1" type="ORF">GDO78_008254</name>
</gene>
<protein>
    <submittedName>
        <fullName evidence="1">Uncharacterized protein</fullName>
    </submittedName>
</protein>
<name>A0A8J6FBH7_ELECQ</name>
<dbReference type="Proteomes" id="UP000770717">
    <property type="component" value="Unassembled WGS sequence"/>
</dbReference>
<dbReference type="EMBL" id="WNTK01000004">
    <property type="protein sequence ID" value="KAG9485037.1"/>
    <property type="molecule type" value="Genomic_DNA"/>
</dbReference>
<reference evidence="1" key="1">
    <citation type="thesis" date="2020" institute="ProQuest LLC" country="789 East Eisenhower Parkway, Ann Arbor, MI, USA">
        <title>Comparative Genomics and Chromosome Evolution.</title>
        <authorList>
            <person name="Mudd A.B."/>
        </authorList>
    </citation>
    <scope>NUCLEOTIDE SEQUENCE</scope>
    <source>
        <strain evidence="1">HN-11 Male</strain>
        <tissue evidence="1">Kidney and liver</tissue>
    </source>
</reference>
<proteinExistence type="predicted"/>
<comment type="caution">
    <text evidence="1">The sequence shown here is derived from an EMBL/GenBank/DDBJ whole genome shotgun (WGS) entry which is preliminary data.</text>
</comment>
<evidence type="ECO:0000313" key="1">
    <source>
        <dbReference type="EMBL" id="KAG9485037.1"/>
    </source>
</evidence>
<keyword evidence="2" id="KW-1185">Reference proteome</keyword>
<sequence>MQNLKVSNTIRNVNMLGIVCNTLLINAKRHIQKSKWRTLKLVIDFARNNPRLWYQSNTFQPIFSNIFWSVAFNKPFVACVEPEKCAPRRQRWE</sequence>